<feature type="compositionally biased region" description="Polar residues" evidence="1">
    <location>
        <begin position="320"/>
        <end position="342"/>
    </location>
</feature>
<dbReference type="EMBL" id="LGUB01000008">
    <property type="protein sequence ID" value="KRH95054.1"/>
    <property type="molecule type" value="Genomic_DNA"/>
</dbReference>
<dbReference type="AlphaFoldDB" id="A0A0R0M638"/>
<dbReference type="VEuPathDB" id="MicrosporidiaDB:M153_3400036253"/>
<evidence type="ECO:0000313" key="3">
    <source>
        <dbReference type="EMBL" id="KRH95054.1"/>
    </source>
</evidence>
<name>A0A0R0M638_9MICR</name>
<evidence type="ECO:0000256" key="2">
    <source>
        <dbReference type="SAM" id="SignalP"/>
    </source>
</evidence>
<evidence type="ECO:0000313" key="4">
    <source>
        <dbReference type="Proteomes" id="UP000051530"/>
    </source>
</evidence>
<proteinExistence type="predicted"/>
<feature type="signal peptide" evidence="2">
    <location>
        <begin position="1"/>
        <end position="17"/>
    </location>
</feature>
<evidence type="ECO:0000256" key="1">
    <source>
        <dbReference type="SAM" id="MobiDB-lite"/>
    </source>
</evidence>
<organism evidence="3 4">
    <name type="scientific">Pseudoloma neurophilia</name>
    <dbReference type="NCBI Taxonomy" id="146866"/>
    <lineage>
        <taxon>Eukaryota</taxon>
        <taxon>Fungi</taxon>
        <taxon>Fungi incertae sedis</taxon>
        <taxon>Microsporidia</taxon>
        <taxon>Pseudoloma</taxon>
    </lineage>
</organism>
<dbReference type="Proteomes" id="UP000051530">
    <property type="component" value="Unassembled WGS sequence"/>
</dbReference>
<feature type="compositionally biased region" description="Basic and acidic residues" evidence="1">
    <location>
        <begin position="307"/>
        <end position="316"/>
    </location>
</feature>
<feature type="chain" id="PRO_5006399151" evidence="2">
    <location>
        <begin position="18"/>
        <end position="537"/>
    </location>
</feature>
<reference evidence="3 4" key="1">
    <citation type="submission" date="2015-07" db="EMBL/GenBank/DDBJ databases">
        <title>The genome of Pseudoloma neurophilia, a relevant intracellular parasite of the zebrafish.</title>
        <authorList>
            <person name="Ndikumana S."/>
            <person name="Pelin A."/>
            <person name="Sanders J."/>
            <person name="Corradi N."/>
        </authorList>
    </citation>
    <scope>NUCLEOTIDE SEQUENCE [LARGE SCALE GENOMIC DNA]</scope>
    <source>
        <strain evidence="3 4">MK1</strain>
    </source>
</reference>
<gene>
    <name evidence="3" type="ORF">M153_3400036253</name>
</gene>
<protein>
    <submittedName>
        <fullName evidence="3">Uncharacterized protein</fullName>
    </submittedName>
</protein>
<comment type="caution">
    <text evidence="3">The sequence shown here is derived from an EMBL/GenBank/DDBJ whole genome shotgun (WGS) entry which is preliminary data.</text>
</comment>
<feature type="compositionally biased region" description="Polar residues" evidence="1">
    <location>
        <begin position="282"/>
        <end position="300"/>
    </location>
</feature>
<keyword evidence="2" id="KW-0732">Signal</keyword>
<sequence length="537" mass="62049">MVLIEFLFFILVLRTQNEEIRTEDFMNFLNPIDSQENRKAQNLDLFIEQYLNFNEENLQESDTHTNIQAGEQNNMASDLFCEILCDSSFMNVESTQSTSLFDPKSDHKLMYDEIESFLDSTSFEMPNPTIGTSLSSFEPKCQCVGLCLCITNPKLDNTSLDVDSSCYIDSDIFLSEILFSNEQKQQDDINNKDISQCDSSKIECEIEADLNSTEQSSEQQLYPNVTENMQSPVQSNHITSLSHNRNNNKYPEQIEKLYLDYLNKMDEVLRVQANCEAERNKIQNTVQPSKSQEIVITSGRNPKKRKYSEESNEITKRHATNGSFPSSHSEGSQLSSNTSNNKPLINQANIIYDPDRQDCKKELDAHLKICNFHTDPLLKQIILRIFFIESHTPNLKYIPLRSNQNIPKTEKCKNALHIFGTFINRPSIGGSTFTVRVPKLFEEQIQFENSGYTLAKAFVQTTTADGYNLTLTMSKNKKKMILPSASFESNNEKEYVPCYFYAYHFQQVIRFVINRRMNNRVFFHFEYKPDKEVLDIN</sequence>
<feature type="region of interest" description="Disordered" evidence="1">
    <location>
        <begin position="282"/>
        <end position="342"/>
    </location>
</feature>
<keyword evidence="4" id="KW-1185">Reference proteome</keyword>
<accession>A0A0R0M638</accession>